<feature type="signal peptide" evidence="1">
    <location>
        <begin position="1"/>
        <end position="25"/>
    </location>
</feature>
<dbReference type="GO" id="GO:0004806">
    <property type="term" value="F:triacylglycerol lipase activity"/>
    <property type="evidence" value="ECO:0007669"/>
    <property type="project" value="InterPro"/>
</dbReference>
<dbReference type="InterPro" id="IPR005152">
    <property type="entry name" value="Lipase_secreted"/>
</dbReference>
<keyword evidence="1" id="KW-0732">Signal</keyword>
<dbReference type="RefSeq" id="WP_104716198.1">
    <property type="nucleotide sequence ID" value="NZ_PTRA01000012.1"/>
</dbReference>
<proteinExistence type="predicted"/>
<gene>
    <name evidence="2" type="ORF">C5O19_25490</name>
</gene>
<dbReference type="SUPFAM" id="SSF53474">
    <property type="entry name" value="alpha/beta-Hydrolases"/>
    <property type="match status" value="1"/>
</dbReference>
<dbReference type="Pfam" id="PF03583">
    <property type="entry name" value="LIP"/>
    <property type="match status" value="1"/>
</dbReference>
<feature type="chain" id="PRO_5015560213" evidence="1">
    <location>
        <begin position="26"/>
        <end position="406"/>
    </location>
</feature>
<dbReference type="Gene3D" id="1.10.260.160">
    <property type="match status" value="1"/>
</dbReference>
<sequence>MNKQRLFFRSWLPMLVMACYLMACGDGNDPKPTEPDQYLVQAETIKTLTKEEVAKAVGSNPLYQALVRYGVTTYRITYKTKDTDGKEIQASGALVIPTLAQGASGVPMISYQHGTLSSESQAPSNFGSGTDSQLTTLMASLGYVAVAPDYIGYGASKDLAHTYEHRQGLSQASLDFLRAAKEYFAKNNTTAWDKRLYLTGYSEGGYATMSLLKKIEEEASGEFTLRAVSVGSGAYNKTAFMKSIINETTTTKTAGYNRLYAWVLLTYNRIYGLNRPASYYFKEPYASQIPATVKHVSDLGQLTINTNITNTFTDAFKKAVNDGTETGFLNAVKDNDVYDWKPKTPLWLYHGTADDLVPFFNSQSAAEAMAARGATTVRLFPIPNANHEGGVVGYASGTISLLSTFP</sequence>
<evidence type="ECO:0000313" key="2">
    <source>
        <dbReference type="EMBL" id="PQA52837.1"/>
    </source>
</evidence>
<dbReference type="Proteomes" id="UP000239590">
    <property type="component" value="Unassembled WGS sequence"/>
</dbReference>
<comment type="caution">
    <text evidence="2">The sequence shown here is derived from an EMBL/GenBank/DDBJ whole genome shotgun (WGS) entry which is preliminary data.</text>
</comment>
<dbReference type="Gene3D" id="3.40.50.1820">
    <property type="entry name" value="alpha/beta hydrolase"/>
    <property type="match status" value="1"/>
</dbReference>
<dbReference type="PIRSF" id="PIRSF029171">
    <property type="entry name" value="Esterase_LipA"/>
    <property type="match status" value="1"/>
</dbReference>
<dbReference type="EMBL" id="PTRA01000012">
    <property type="protein sequence ID" value="PQA52837.1"/>
    <property type="molecule type" value="Genomic_DNA"/>
</dbReference>
<dbReference type="GO" id="GO:0016042">
    <property type="term" value="P:lipid catabolic process"/>
    <property type="evidence" value="ECO:0007669"/>
    <property type="project" value="InterPro"/>
</dbReference>
<evidence type="ECO:0000256" key="1">
    <source>
        <dbReference type="SAM" id="SignalP"/>
    </source>
</evidence>
<dbReference type="PANTHER" id="PTHR34853">
    <property type="match status" value="1"/>
</dbReference>
<name>A0A2S7IE81_9BACT</name>
<protein>
    <submittedName>
        <fullName evidence="2">Phospholipase</fullName>
    </submittedName>
</protein>
<dbReference type="AlphaFoldDB" id="A0A2S7IE81"/>
<keyword evidence="3" id="KW-1185">Reference proteome</keyword>
<reference evidence="3" key="1">
    <citation type="submission" date="2018-02" db="EMBL/GenBank/DDBJ databases">
        <title>Genome sequencing of Solimonas sp. HR-BB.</title>
        <authorList>
            <person name="Lee Y."/>
            <person name="Jeon C.O."/>
        </authorList>
    </citation>
    <scope>NUCLEOTIDE SEQUENCE [LARGE SCALE GENOMIC DNA]</scope>
    <source>
        <strain evidence="3">HR-U</strain>
    </source>
</reference>
<dbReference type="OrthoDB" id="9798122at2"/>
<dbReference type="PANTHER" id="PTHR34853:SF1">
    <property type="entry name" value="LIPASE 5"/>
    <property type="match status" value="1"/>
</dbReference>
<dbReference type="InterPro" id="IPR029058">
    <property type="entry name" value="AB_hydrolase_fold"/>
</dbReference>
<evidence type="ECO:0000313" key="3">
    <source>
        <dbReference type="Proteomes" id="UP000239590"/>
    </source>
</evidence>
<accession>A0A2S7IE81</accession>
<organism evidence="2 3">
    <name type="scientific">Siphonobacter curvatus</name>
    <dbReference type="NCBI Taxonomy" id="2094562"/>
    <lineage>
        <taxon>Bacteria</taxon>
        <taxon>Pseudomonadati</taxon>
        <taxon>Bacteroidota</taxon>
        <taxon>Cytophagia</taxon>
        <taxon>Cytophagales</taxon>
        <taxon>Cytophagaceae</taxon>
        <taxon>Siphonobacter</taxon>
    </lineage>
</organism>